<dbReference type="AlphaFoldDB" id="A0A2S9XB11"/>
<proteinExistence type="predicted"/>
<organism evidence="1 2">
    <name type="scientific">Enhygromyxa salina</name>
    <dbReference type="NCBI Taxonomy" id="215803"/>
    <lineage>
        <taxon>Bacteria</taxon>
        <taxon>Pseudomonadati</taxon>
        <taxon>Myxococcota</taxon>
        <taxon>Polyangia</taxon>
        <taxon>Nannocystales</taxon>
        <taxon>Nannocystaceae</taxon>
        <taxon>Enhygromyxa</taxon>
    </lineage>
</organism>
<protein>
    <submittedName>
        <fullName evidence="1">Uncharacterized protein</fullName>
    </submittedName>
</protein>
<dbReference type="EMBL" id="PVNK01000299">
    <property type="protein sequence ID" value="PRP90044.1"/>
    <property type="molecule type" value="Genomic_DNA"/>
</dbReference>
<name>A0A2S9XB11_9BACT</name>
<sequence>MCSSATTPVKAPNDKLNIVGFADPTGAFTYYRQGFPRVPKDALFNVSISRNESTEFTGAPRIVFWVGGGTGQPRMLSIMQCHGDLPQLVVESWGAQMLIGRT</sequence>
<evidence type="ECO:0000313" key="1">
    <source>
        <dbReference type="EMBL" id="PRP90044.1"/>
    </source>
</evidence>
<comment type="caution">
    <text evidence="1">The sequence shown here is derived from an EMBL/GenBank/DDBJ whole genome shotgun (WGS) entry which is preliminary data.</text>
</comment>
<accession>A0A2S9XB11</accession>
<keyword evidence="2" id="KW-1185">Reference proteome</keyword>
<evidence type="ECO:0000313" key="2">
    <source>
        <dbReference type="Proteomes" id="UP000237968"/>
    </source>
</evidence>
<reference evidence="1 2" key="1">
    <citation type="submission" date="2018-03" db="EMBL/GenBank/DDBJ databases">
        <title>Draft Genome Sequences of the Obligatory Marine Myxobacteria Enhygromyxa salina SWB005.</title>
        <authorList>
            <person name="Poehlein A."/>
            <person name="Moghaddam J.A."/>
            <person name="Harms H."/>
            <person name="Alanjari M."/>
            <person name="Koenig G.M."/>
            <person name="Daniel R."/>
            <person name="Schaeberle T.F."/>
        </authorList>
    </citation>
    <scope>NUCLEOTIDE SEQUENCE [LARGE SCALE GENOMIC DNA]</scope>
    <source>
        <strain evidence="1 2">SWB005</strain>
    </source>
</reference>
<dbReference type="Proteomes" id="UP000237968">
    <property type="component" value="Unassembled WGS sequence"/>
</dbReference>
<gene>
    <name evidence="1" type="ORF">ENSA5_68470</name>
</gene>